<dbReference type="RefSeq" id="WP_039423527.1">
    <property type="nucleotide sequence ID" value="NZ_CP018470.1"/>
</dbReference>
<dbReference type="Proteomes" id="UP000030969">
    <property type="component" value="Unassembled WGS sequence"/>
</dbReference>
<evidence type="ECO:0000256" key="1">
    <source>
        <dbReference type="ARBA" id="ARBA00007734"/>
    </source>
</evidence>
<feature type="chain" id="PRO_5042493232" evidence="2">
    <location>
        <begin position="23"/>
        <end position="326"/>
    </location>
</feature>
<dbReference type="GO" id="GO:0016020">
    <property type="term" value="C:membrane"/>
    <property type="evidence" value="ECO:0007669"/>
    <property type="project" value="InterPro"/>
</dbReference>
<dbReference type="InterPro" id="IPR000189">
    <property type="entry name" value="Transglyc_AS"/>
</dbReference>
<dbReference type="AlphaFoldDB" id="A0AAJ0IZL9"/>
<dbReference type="PANTHER" id="PTHR37423:SF2">
    <property type="entry name" value="MEMBRANE-BOUND LYTIC MUREIN TRANSGLYCOSYLASE C"/>
    <property type="match status" value="1"/>
</dbReference>
<evidence type="ECO:0000313" key="7">
    <source>
        <dbReference type="Proteomes" id="UP001430544"/>
    </source>
</evidence>
<gene>
    <name evidence="5" type="ORF">LN473_10745</name>
    <name evidence="4" type="ORF">OR61_07200</name>
</gene>
<sequence length="326" mass="34428">MKGMSRLLGLLLVTLSAAPASAGTLYKCVSGDGIISYLSKRQSGATCSVISSYTPDRSARRLPSPVRPAQAMPADAARSIATIDSGAPATIISPPLRRTAEAAVAAPRALPITDNATSIMPAAAPATAVNPRRVVSGQVYSYMKDGVRHYTSARPRQVASIEGLRTIHYSFIETCYACGAKPGVNFGAIRLNTAAYQQEIASAAREFGVEEAIVRAIIHAESAYNPLALSRAGAQGLMQLMPGTARRFGVSDAYDASQNIRGGVQYLSWLLKRFNGDLTLAAAGYNAGEGAVDRYGGVPPYSETQRYVQRVGLLAGRYRGQSATAH</sequence>
<protein>
    <submittedName>
        <fullName evidence="4 5">Transglycosylase</fullName>
    </submittedName>
</protein>
<evidence type="ECO:0000256" key="2">
    <source>
        <dbReference type="SAM" id="SignalP"/>
    </source>
</evidence>
<dbReference type="EMBL" id="JAJIUN010000043">
    <property type="protein sequence ID" value="MCC8622454.1"/>
    <property type="molecule type" value="Genomic_DNA"/>
</dbReference>
<dbReference type="PANTHER" id="PTHR37423">
    <property type="entry name" value="SOLUBLE LYTIC MUREIN TRANSGLYCOSYLASE-RELATED"/>
    <property type="match status" value="1"/>
</dbReference>
<dbReference type="CDD" id="cd00254">
    <property type="entry name" value="LT-like"/>
    <property type="match status" value="1"/>
</dbReference>
<proteinExistence type="inferred from homology"/>
<accession>A0AAJ0IZL9</accession>
<feature type="domain" description="Transglycosylase SLT" evidence="3">
    <location>
        <begin position="200"/>
        <end position="297"/>
    </location>
</feature>
<evidence type="ECO:0000259" key="3">
    <source>
        <dbReference type="Pfam" id="PF01464"/>
    </source>
</evidence>
<organism evidence="4 6">
    <name type="scientific">Xanthomonas vesicatoria</name>
    <dbReference type="NCBI Taxonomy" id="56460"/>
    <lineage>
        <taxon>Bacteria</taxon>
        <taxon>Pseudomonadati</taxon>
        <taxon>Pseudomonadota</taxon>
        <taxon>Gammaproteobacteria</taxon>
        <taxon>Lysobacterales</taxon>
        <taxon>Lysobacteraceae</taxon>
        <taxon>Xanthomonas</taxon>
    </lineage>
</organism>
<dbReference type="Gene3D" id="1.10.530.10">
    <property type="match status" value="1"/>
</dbReference>
<keyword evidence="7" id="KW-1185">Reference proteome</keyword>
<feature type="signal peptide" evidence="2">
    <location>
        <begin position="1"/>
        <end position="22"/>
    </location>
</feature>
<dbReference type="GO" id="GO:0008933">
    <property type="term" value="F:peptidoglycan lytic transglycosylase activity"/>
    <property type="evidence" value="ECO:0007669"/>
    <property type="project" value="InterPro"/>
</dbReference>
<dbReference type="SUPFAM" id="SSF53955">
    <property type="entry name" value="Lysozyme-like"/>
    <property type="match status" value="1"/>
</dbReference>
<comment type="caution">
    <text evidence="4">The sequence shown here is derived from an EMBL/GenBank/DDBJ whole genome shotgun (WGS) entry which is preliminary data.</text>
</comment>
<dbReference type="Pfam" id="PF01464">
    <property type="entry name" value="SLT"/>
    <property type="match status" value="1"/>
</dbReference>
<evidence type="ECO:0000313" key="4">
    <source>
        <dbReference type="EMBL" id="KHM96069.1"/>
    </source>
</evidence>
<name>A0AAJ0IZL9_9XANT</name>
<evidence type="ECO:0000313" key="5">
    <source>
        <dbReference type="EMBL" id="MCC8622454.1"/>
    </source>
</evidence>
<dbReference type="InterPro" id="IPR023346">
    <property type="entry name" value="Lysozyme-like_dom_sf"/>
</dbReference>
<comment type="similarity">
    <text evidence="1">Belongs to the transglycosylase Slt family.</text>
</comment>
<reference evidence="5" key="2">
    <citation type="submission" date="2021-11" db="EMBL/GenBank/DDBJ databases">
        <title>Genome resources and taxonomic validation of 89 Xanthomonas strains.</title>
        <authorList>
            <person name="Tambong J.T."/>
        </authorList>
    </citation>
    <scope>NUCLEOTIDE SEQUENCE</scope>
    <source>
        <strain evidence="5">Bv 5-4A</strain>
    </source>
</reference>
<dbReference type="PROSITE" id="PS00922">
    <property type="entry name" value="TRANSGLYCOSYLASE"/>
    <property type="match status" value="1"/>
</dbReference>
<dbReference type="EMBL" id="JSYJ01000032">
    <property type="protein sequence ID" value="KHM96069.1"/>
    <property type="molecule type" value="Genomic_DNA"/>
</dbReference>
<dbReference type="InterPro" id="IPR008258">
    <property type="entry name" value="Transglycosylase_SLT_dom_1"/>
</dbReference>
<keyword evidence="2" id="KW-0732">Signal</keyword>
<dbReference type="GO" id="GO:0000270">
    <property type="term" value="P:peptidoglycan metabolic process"/>
    <property type="evidence" value="ECO:0007669"/>
    <property type="project" value="InterPro"/>
</dbReference>
<evidence type="ECO:0000313" key="6">
    <source>
        <dbReference type="Proteomes" id="UP000030969"/>
    </source>
</evidence>
<dbReference type="GeneID" id="46980442"/>
<reference evidence="4 6" key="1">
    <citation type="submission" date="2014-11" db="EMBL/GenBank/DDBJ databases">
        <title>Draft Genome Sequences of Xanthomonas vesicatoria Strains from the Balkan Peninsula.</title>
        <authorList>
            <person name="Vancheva T."/>
            <person name="Lefeuvre P."/>
            <person name="Bogatzevska N."/>
            <person name="Moncheva P."/>
            <person name="Koebnik R."/>
        </authorList>
    </citation>
    <scope>NUCLEOTIDE SEQUENCE [LARGE SCALE GENOMIC DNA]</scope>
    <source>
        <strain evidence="4 6">53M</strain>
    </source>
</reference>
<dbReference type="Proteomes" id="UP001430544">
    <property type="component" value="Unassembled WGS sequence"/>
</dbReference>